<evidence type="ECO:0000313" key="2">
    <source>
        <dbReference type="EMBL" id="MDC9596548.1"/>
    </source>
</evidence>
<organism evidence="2 3">
    <name type="scientific">Xenorhabdus anantnagensis</name>
    <dbReference type="NCBI Taxonomy" id="3025875"/>
    <lineage>
        <taxon>Bacteria</taxon>
        <taxon>Pseudomonadati</taxon>
        <taxon>Pseudomonadota</taxon>
        <taxon>Gammaproteobacteria</taxon>
        <taxon>Enterobacterales</taxon>
        <taxon>Morganellaceae</taxon>
        <taxon>Xenorhabdus</taxon>
    </lineage>
</organism>
<keyword evidence="3" id="KW-1185">Reference proteome</keyword>
<comment type="caution">
    <text evidence="2">The sequence shown here is derived from an EMBL/GenBank/DDBJ whole genome shotgun (WGS) entry which is preliminary data.</text>
</comment>
<evidence type="ECO:0000313" key="3">
    <source>
        <dbReference type="Proteomes" id="UP001220225"/>
    </source>
</evidence>
<name>A0ABT5LQ67_9GAMM</name>
<accession>A0ABT5LQ67</accession>
<feature type="signal peptide" evidence="1">
    <location>
        <begin position="1"/>
        <end position="23"/>
    </location>
</feature>
<dbReference type="EMBL" id="JAQRFN010000006">
    <property type="protein sequence ID" value="MDC9596548.1"/>
    <property type="molecule type" value="Genomic_DNA"/>
</dbReference>
<proteinExistence type="predicted"/>
<evidence type="ECO:0000256" key="1">
    <source>
        <dbReference type="SAM" id="SignalP"/>
    </source>
</evidence>
<reference evidence="2 3" key="1">
    <citation type="submission" date="2023-02" db="EMBL/GenBank/DDBJ databases">
        <title>Entomopathogenic bacteria.</title>
        <authorList>
            <person name="Machado R.A."/>
        </authorList>
    </citation>
    <scope>NUCLEOTIDE SEQUENCE [LARGE SCALE GENOMIC DNA]</scope>
    <source>
        <strain evidence="2 3">XENO-2</strain>
    </source>
</reference>
<gene>
    <name evidence="2" type="ORF">PSI14_06600</name>
</gene>
<dbReference type="Proteomes" id="UP001220225">
    <property type="component" value="Unassembled WGS sequence"/>
</dbReference>
<sequence length="108" mass="12472">MKYKKHLSFIIILITLSIGMAHAAKYVCPPKSRNGFTRGHIGTIAAFDNAKYFTFNLREHPNYWIKTFDKNGLASRNTFYNMLITAKTHNFRVGLICKNDDLKVLNLF</sequence>
<keyword evidence="1" id="KW-0732">Signal</keyword>
<dbReference type="RefSeq" id="WP_273575120.1">
    <property type="nucleotide sequence ID" value="NZ_JAQRFN010000006.1"/>
</dbReference>
<feature type="chain" id="PRO_5047334133" evidence="1">
    <location>
        <begin position="24"/>
        <end position="108"/>
    </location>
</feature>
<protein>
    <submittedName>
        <fullName evidence="2">Uncharacterized protein</fullName>
    </submittedName>
</protein>